<keyword evidence="1" id="KW-1133">Transmembrane helix</keyword>
<keyword evidence="4" id="KW-1185">Reference proteome</keyword>
<feature type="transmembrane region" description="Helical" evidence="1">
    <location>
        <begin position="6"/>
        <end position="25"/>
    </location>
</feature>
<proteinExistence type="predicted"/>
<dbReference type="RefSeq" id="WP_039635925.1">
    <property type="nucleotide sequence ID" value="NZ_AYSO01000020.1"/>
</dbReference>
<comment type="caution">
    <text evidence="3">The sequence shown here is derived from an EMBL/GenBank/DDBJ whole genome shotgun (WGS) entry which is preliminary data.</text>
</comment>
<feature type="domain" description="DUF5673" evidence="2">
    <location>
        <begin position="95"/>
        <end position="163"/>
    </location>
</feature>
<keyword evidence="1" id="KW-0472">Membrane</keyword>
<keyword evidence="1" id="KW-0812">Transmembrane</keyword>
<evidence type="ECO:0000256" key="1">
    <source>
        <dbReference type="SAM" id="Phobius"/>
    </source>
</evidence>
<evidence type="ECO:0000313" key="3">
    <source>
        <dbReference type="EMBL" id="KIE44861.1"/>
    </source>
</evidence>
<feature type="transmembrane region" description="Helical" evidence="1">
    <location>
        <begin position="46"/>
        <end position="65"/>
    </location>
</feature>
<evidence type="ECO:0000313" key="4">
    <source>
        <dbReference type="Proteomes" id="UP000031366"/>
    </source>
</evidence>
<reference evidence="3 4" key="1">
    <citation type="journal article" date="2015" name="Infect. Genet. Evol.">
        <title>Genomic sequences of six botulinum neurotoxin-producing strains representing three clostridial species illustrate the mobility and diversity of botulinum neurotoxin genes.</title>
        <authorList>
            <person name="Smith T.J."/>
            <person name="Hill K.K."/>
            <person name="Xie G."/>
            <person name="Foley B.T."/>
            <person name="Williamson C.H."/>
            <person name="Foster J.T."/>
            <person name="Johnson S.L."/>
            <person name="Chertkov O."/>
            <person name="Teshima H."/>
            <person name="Gibbons H.S."/>
            <person name="Johnsky L.A."/>
            <person name="Karavis M.A."/>
            <person name="Smith L.A."/>
        </authorList>
    </citation>
    <scope>NUCLEOTIDE SEQUENCE [LARGE SCALE GENOMIC DNA]</scope>
    <source>
        <strain evidence="3 4">CDC 2741</strain>
    </source>
</reference>
<accession>A0A0C1R329</accession>
<gene>
    <name evidence="3" type="ORF">U732_204</name>
</gene>
<evidence type="ECO:0000259" key="2">
    <source>
        <dbReference type="Pfam" id="PF18923"/>
    </source>
</evidence>
<dbReference type="InterPro" id="IPR043730">
    <property type="entry name" value="DUF5673"/>
</dbReference>
<dbReference type="AlphaFoldDB" id="A0A0C1R329"/>
<dbReference type="EMBL" id="AYSO01000020">
    <property type="protein sequence ID" value="KIE44861.1"/>
    <property type="molecule type" value="Genomic_DNA"/>
</dbReference>
<dbReference type="Proteomes" id="UP000031366">
    <property type="component" value="Unassembled WGS sequence"/>
</dbReference>
<name>A0A0C1R329_9CLOT</name>
<dbReference type="Pfam" id="PF18923">
    <property type="entry name" value="DUF5673"/>
    <property type="match status" value="1"/>
</dbReference>
<protein>
    <recommendedName>
        <fullName evidence="2">DUF5673 domain-containing protein</fullName>
    </recommendedName>
</protein>
<organism evidence="3 4">
    <name type="scientific">Clostridium argentinense CDC 2741</name>
    <dbReference type="NCBI Taxonomy" id="1418104"/>
    <lineage>
        <taxon>Bacteria</taxon>
        <taxon>Bacillati</taxon>
        <taxon>Bacillota</taxon>
        <taxon>Clostridia</taxon>
        <taxon>Eubacteriales</taxon>
        <taxon>Clostridiaceae</taxon>
        <taxon>Clostridium</taxon>
    </lineage>
</organism>
<sequence>MKEYIINILIILGIILGVKDLISELRKINEHRVIITRGKVRINSDILYGIIGILFIILFILEFFISERDMSMDMVKGNIIIIVIGIPKLITGMRNEIRDDGIYIRKEIYKWNQIETYQWGDEDKRGSGNIIFYIPKYHDNFYDAEVKLKVNKNDKEKLQSFLDGIGLKANKTAPL</sequence>